<evidence type="ECO:0000313" key="4">
    <source>
        <dbReference type="Proteomes" id="UP000190423"/>
    </source>
</evidence>
<gene>
    <name evidence="3" type="ORF">SAMN02745149_00478</name>
</gene>
<dbReference type="GeneID" id="78315798"/>
<keyword evidence="1" id="KW-0175">Coiled coil</keyword>
<feature type="signal peptide" evidence="2">
    <location>
        <begin position="1"/>
        <end position="30"/>
    </location>
</feature>
<sequence>MRNVFRKSKAFKVVAVLTVMSFAGSSSVFANYPVIDISNLMNAIQQLYSTYDMINTTIEQVQNTYQQLQTQINSVKSMDWDNLKDSFSEDKWSSEGGLKGAWDNIGNFRTNLTDATSVINENMNLINDVKHTLENKTVTCMGKKYTVAGLFGIGKYGQNNLLGMPLDALDYVKQQGEEIAKGYEGKLTYREKQAIMRKWGLDPENYAYVKLVEEQANSVINDLIINGSSEHIDAQLARAAKNNEALLALSKNADDSIVAGIQASVGATIDLKNMCSNMWGSLQKYGAAYAEKSVEEKLRKEAEQEAKRKEIERRQQVWEDEAGFVPSWL</sequence>
<dbReference type="EMBL" id="FUWG01000003">
    <property type="protein sequence ID" value="SJZ30527.1"/>
    <property type="molecule type" value="Genomic_DNA"/>
</dbReference>
<keyword evidence="2" id="KW-0732">Signal</keyword>
<proteinExistence type="predicted"/>
<dbReference type="AlphaFoldDB" id="A0A1T4JKD0"/>
<evidence type="ECO:0000256" key="2">
    <source>
        <dbReference type="SAM" id="SignalP"/>
    </source>
</evidence>
<evidence type="ECO:0008006" key="5">
    <source>
        <dbReference type="Google" id="ProtNLM"/>
    </source>
</evidence>
<dbReference type="Proteomes" id="UP000190423">
    <property type="component" value="Unassembled WGS sequence"/>
</dbReference>
<organism evidence="3 4">
    <name type="scientific">Treponema porcinum</name>
    <dbReference type="NCBI Taxonomy" id="261392"/>
    <lineage>
        <taxon>Bacteria</taxon>
        <taxon>Pseudomonadati</taxon>
        <taxon>Spirochaetota</taxon>
        <taxon>Spirochaetia</taxon>
        <taxon>Spirochaetales</taxon>
        <taxon>Treponemataceae</taxon>
        <taxon>Treponema</taxon>
    </lineage>
</organism>
<dbReference type="RefSeq" id="WP_078932403.1">
    <property type="nucleotide sequence ID" value="NZ_FUWG01000003.1"/>
</dbReference>
<keyword evidence="4" id="KW-1185">Reference proteome</keyword>
<dbReference type="STRING" id="261392.SAMN02745149_00478"/>
<accession>A0A1T4JKD0</accession>
<protein>
    <recommendedName>
        <fullName evidence="5">P-type conjugative transfer protein TrbJ</fullName>
    </recommendedName>
</protein>
<feature type="coiled-coil region" evidence="1">
    <location>
        <begin position="51"/>
        <end position="78"/>
    </location>
</feature>
<name>A0A1T4JKD0_TREPO</name>
<feature type="chain" id="PRO_5012843293" description="P-type conjugative transfer protein TrbJ" evidence="2">
    <location>
        <begin position="31"/>
        <end position="329"/>
    </location>
</feature>
<evidence type="ECO:0000313" key="3">
    <source>
        <dbReference type="EMBL" id="SJZ30527.1"/>
    </source>
</evidence>
<reference evidence="3 4" key="1">
    <citation type="submission" date="2017-02" db="EMBL/GenBank/DDBJ databases">
        <authorList>
            <person name="Peterson S.W."/>
        </authorList>
    </citation>
    <scope>NUCLEOTIDE SEQUENCE [LARGE SCALE GENOMIC DNA]</scope>
    <source>
        <strain evidence="3 4">ATCC BAA-908</strain>
    </source>
</reference>
<dbReference type="OrthoDB" id="9821767at2"/>
<feature type="coiled-coil region" evidence="1">
    <location>
        <begin position="292"/>
        <end position="321"/>
    </location>
</feature>
<evidence type="ECO:0000256" key="1">
    <source>
        <dbReference type="SAM" id="Coils"/>
    </source>
</evidence>